<gene>
    <name evidence="1" type="ORF">UJA718_LOCUS47215</name>
    <name evidence="2" type="ORF">UJA718_LOCUS48998</name>
</gene>
<comment type="caution">
    <text evidence="1">The sequence shown here is derived from an EMBL/GenBank/DDBJ whole genome shotgun (WGS) entry which is preliminary data.</text>
</comment>
<evidence type="ECO:0000313" key="1">
    <source>
        <dbReference type="EMBL" id="CAF4938700.1"/>
    </source>
</evidence>
<dbReference type="AlphaFoldDB" id="A0A821X920"/>
<dbReference type="EMBL" id="CAJOBP010100711">
    <property type="protein sequence ID" value="CAF4975355.1"/>
    <property type="molecule type" value="Genomic_DNA"/>
</dbReference>
<protein>
    <submittedName>
        <fullName evidence="1">Uncharacterized protein</fullName>
    </submittedName>
</protein>
<feature type="non-terminal residue" evidence="1">
    <location>
        <position position="31"/>
    </location>
</feature>
<sequence length="31" mass="3358">MTTYAPIQPRPILSKPLTANSVQSSSIFLVP</sequence>
<organism evidence="1 3">
    <name type="scientific">Rotaria socialis</name>
    <dbReference type="NCBI Taxonomy" id="392032"/>
    <lineage>
        <taxon>Eukaryota</taxon>
        <taxon>Metazoa</taxon>
        <taxon>Spiralia</taxon>
        <taxon>Gnathifera</taxon>
        <taxon>Rotifera</taxon>
        <taxon>Eurotatoria</taxon>
        <taxon>Bdelloidea</taxon>
        <taxon>Philodinida</taxon>
        <taxon>Philodinidae</taxon>
        <taxon>Rotaria</taxon>
    </lineage>
</organism>
<reference evidence="1" key="1">
    <citation type="submission" date="2021-02" db="EMBL/GenBank/DDBJ databases">
        <authorList>
            <person name="Nowell W R."/>
        </authorList>
    </citation>
    <scope>NUCLEOTIDE SEQUENCE</scope>
</reference>
<evidence type="ECO:0000313" key="2">
    <source>
        <dbReference type="EMBL" id="CAF4975355.1"/>
    </source>
</evidence>
<dbReference type="EMBL" id="CAJOBP010088349">
    <property type="protein sequence ID" value="CAF4938700.1"/>
    <property type="molecule type" value="Genomic_DNA"/>
</dbReference>
<proteinExistence type="predicted"/>
<dbReference type="Proteomes" id="UP000663873">
    <property type="component" value="Unassembled WGS sequence"/>
</dbReference>
<name>A0A821X920_9BILA</name>
<evidence type="ECO:0000313" key="3">
    <source>
        <dbReference type="Proteomes" id="UP000663873"/>
    </source>
</evidence>
<accession>A0A821X920</accession>
<keyword evidence="3" id="KW-1185">Reference proteome</keyword>